<dbReference type="AlphaFoldDB" id="A0A2T4JTR8"/>
<dbReference type="InterPro" id="IPR001279">
    <property type="entry name" value="Metallo-B-lactamas"/>
</dbReference>
<dbReference type="Pfam" id="PF12706">
    <property type="entry name" value="Lactamase_B_2"/>
    <property type="match status" value="1"/>
</dbReference>
<evidence type="ECO:0000259" key="3">
    <source>
        <dbReference type="SMART" id="SM00849"/>
    </source>
</evidence>
<comment type="similarity">
    <text evidence="2">Belongs to the UPF0173 family.</text>
</comment>
<dbReference type="InterPro" id="IPR022877">
    <property type="entry name" value="UPF0173"/>
</dbReference>
<dbReference type="PANTHER" id="PTHR43546">
    <property type="entry name" value="UPF0173 METAL-DEPENDENT HYDROLASE MJ1163-RELATED"/>
    <property type="match status" value="1"/>
</dbReference>
<evidence type="ECO:0000313" key="4">
    <source>
        <dbReference type="EMBL" id="PTE21312.1"/>
    </source>
</evidence>
<sequence>MKITWLGHSSFRIEIEDAVLLVDPWLTGNPMFPQDRRAEALSGATHILLTHGHGDHAGDALTLSKELGAPLVGIYDLISWWQEKHGVEGIGFNKGGTVTLNGAKVTMVNAVHSSSVSSDNGPVYAGAEAGFMIAGEDHVIYLSGDTDIMADMGWMGEYHKPDIGILSCGGHFTMDMDRAAFAAKKYFDFKTLIPCHYRTFAALEQNADTLRAALPLARVIEPEVLQPIEV</sequence>
<dbReference type="RefSeq" id="WP_107664300.1">
    <property type="nucleotide sequence ID" value="NZ_PZKG01000055.1"/>
</dbReference>
<dbReference type="InterPro" id="IPR050114">
    <property type="entry name" value="UPF0173_UPF0282_UlaG_hydrolase"/>
</dbReference>
<dbReference type="Proteomes" id="UP000241010">
    <property type="component" value="Unassembled WGS sequence"/>
</dbReference>
<protein>
    <recommendedName>
        <fullName evidence="2">UPF0173 metal-dependent hydrolase C5F48_12805</fullName>
    </recommendedName>
</protein>
<comment type="caution">
    <text evidence="4">The sequence shown here is derived from an EMBL/GenBank/DDBJ whole genome shotgun (WGS) entry which is preliminary data.</text>
</comment>
<dbReference type="HAMAP" id="MF_00457">
    <property type="entry name" value="UPF0173"/>
    <property type="match status" value="1"/>
</dbReference>
<dbReference type="OrthoDB" id="9789133at2"/>
<evidence type="ECO:0000313" key="5">
    <source>
        <dbReference type="Proteomes" id="UP000241010"/>
    </source>
</evidence>
<dbReference type="SUPFAM" id="SSF56281">
    <property type="entry name" value="Metallo-hydrolase/oxidoreductase"/>
    <property type="match status" value="1"/>
</dbReference>
<keyword evidence="1 2" id="KW-0378">Hydrolase</keyword>
<name>A0A2T4JTR8_9RHOB</name>
<keyword evidence="5" id="KW-1185">Reference proteome</keyword>
<evidence type="ECO:0000256" key="2">
    <source>
        <dbReference type="HAMAP-Rule" id="MF_00457"/>
    </source>
</evidence>
<dbReference type="SMART" id="SM00849">
    <property type="entry name" value="Lactamase_B"/>
    <property type="match status" value="1"/>
</dbReference>
<reference evidence="4 5" key="1">
    <citation type="submission" date="2018-03" db="EMBL/GenBank/DDBJ databases">
        <title>Cereibacter changlensis.</title>
        <authorList>
            <person name="Meyer T.E."/>
            <person name="Miller S."/>
            <person name="Lodha T."/>
            <person name="Gandham S."/>
            <person name="Chintalapati S."/>
            <person name="Chintalapati V.R."/>
        </authorList>
    </citation>
    <scope>NUCLEOTIDE SEQUENCE [LARGE SCALE GENOMIC DNA]</scope>
    <source>
        <strain evidence="4 5">JA139</strain>
    </source>
</reference>
<organism evidence="4 5">
    <name type="scientific">Cereibacter changlensis JA139</name>
    <dbReference type="NCBI Taxonomy" id="1188249"/>
    <lineage>
        <taxon>Bacteria</taxon>
        <taxon>Pseudomonadati</taxon>
        <taxon>Pseudomonadota</taxon>
        <taxon>Alphaproteobacteria</taxon>
        <taxon>Rhodobacterales</taxon>
        <taxon>Paracoccaceae</taxon>
        <taxon>Cereibacter</taxon>
    </lineage>
</organism>
<dbReference type="InterPro" id="IPR036866">
    <property type="entry name" value="RibonucZ/Hydroxyglut_hydro"/>
</dbReference>
<proteinExistence type="inferred from homology"/>
<dbReference type="PANTHER" id="PTHR43546:SF3">
    <property type="entry name" value="UPF0173 METAL-DEPENDENT HYDROLASE MJ1163"/>
    <property type="match status" value="1"/>
</dbReference>
<accession>A0A2T4JTR8</accession>
<gene>
    <name evidence="4" type="ORF">C5F48_12805</name>
</gene>
<evidence type="ECO:0000256" key="1">
    <source>
        <dbReference type="ARBA" id="ARBA00022801"/>
    </source>
</evidence>
<feature type="domain" description="Metallo-beta-lactamase" evidence="3">
    <location>
        <begin position="7"/>
        <end position="196"/>
    </location>
</feature>
<dbReference type="NCBIfam" id="NF001911">
    <property type="entry name" value="PRK00685.1"/>
    <property type="match status" value="1"/>
</dbReference>
<dbReference type="EMBL" id="PZKG01000055">
    <property type="protein sequence ID" value="PTE21312.1"/>
    <property type="molecule type" value="Genomic_DNA"/>
</dbReference>
<dbReference type="Gene3D" id="3.60.15.10">
    <property type="entry name" value="Ribonuclease Z/Hydroxyacylglutathione hydrolase-like"/>
    <property type="match status" value="1"/>
</dbReference>
<dbReference type="GO" id="GO:0016787">
    <property type="term" value="F:hydrolase activity"/>
    <property type="evidence" value="ECO:0007669"/>
    <property type="project" value="UniProtKB-UniRule"/>
</dbReference>